<reference evidence="1" key="2">
    <citation type="journal article" date="2016" name="Front. Microbiol.">
        <title>The Regulatory Protein RosR Affects Rhizobium leguminosarum bv. trifolii Protein Profiles, Cell Surface Properties, and Symbiosis with Clover.</title>
        <authorList>
            <person name="Rachwal K."/>
            <person name="Boguszewska A."/>
            <person name="Kopcinska J."/>
            <person name="Karas M."/>
            <person name="Tchorzewski M."/>
            <person name="Janczarek M."/>
        </authorList>
    </citation>
    <scope>NUCLEOTIDE SEQUENCE</scope>
    <source>
        <strain evidence="1">Rt24.2</strain>
    </source>
</reference>
<dbReference type="RefSeq" id="WP_162804560.1">
    <property type="nucleotide sequence ID" value="NZ_MAMO01000066.1"/>
</dbReference>
<sequence>MPVFTGNLSSLDPELVGEVLDTMPAPSIEPANGGGRLMGIVEIGQVVMIAPRSAVASGPARLLVIERGIGRNTLK</sequence>
<reference evidence="1" key="1">
    <citation type="journal article" date="2015" name="BMC Genomics">
        <title>Transcriptome profiling of a Rhizobium leguminosarum bv. trifolii rosR mutant reveals the role of the transcriptional regulator RosR in motility, synthesis of cell-surface components, and other cellular processes.</title>
        <authorList>
            <person name="Rachwal K."/>
            <person name="Matczynska E."/>
            <person name="Janczarek M."/>
        </authorList>
    </citation>
    <scope>NUCLEOTIDE SEQUENCE</scope>
    <source>
        <strain evidence="1">Rt24.2</strain>
    </source>
</reference>
<dbReference type="EMBL" id="KX489725">
    <property type="protein sequence ID" value="AOO92089.1"/>
    <property type="molecule type" value="Genomic_DNA"/>
</dbReference>
<accession>A0A1C9HZB5</accession>
<proteinExistence type="predicted"/>
<dbReference type="AlphaFoldDB" id="A0A1C9HZB5"/>
<protein>
    <submittedName>
        <fullName evidence="1">Uncharacterized protein</fullName>
    </submittedName>
</protein>
<name>A0A1C9HZB5_RHILT</name>
<organism evidence="1">
    <name type="scientific">Rhizobium leguminosarum bv. trifolii</name>
    <dbReference type="NCBI Taxonomy" id="386"/>
    <lineage>
        <taxon>Bacteria</taxon>
        <taxon>Pseudomonadati</taxon>
        <taxon>Pseudomonadota</taxon>
        <taxon>Alphaproteobacteria</taxon>
        <taxon>Hyphomicrobiales</taxon>
        <taxon>Rhizobiaceae</taxon>
        <taxon>Rhizobium/Agrobacterium group</taxon>
        <taxon>Rhizobium</taxon>
    </lineage>
</organism>
<evidence type="ECO:0000313" key="1">
    <source>
        <dbReference type="EMBL" id="AOO92089.1"/>
    </source>
</evidence>